<dbReference type="Proteomes" id="UP000224915">
    <property type="component" value="Unassembled WGS sequence"/>
</dbReference>
<evidence type="ECO:0000259" key="8">
    <source>
        <dbReference type="Pfam" id="PF02687"/>
    </source>
</evidence>
<accession>A0A2A9D3C8</accession>
<dbReference type="PANTHER" id="PTHR30572">
    <property type="entry name" value="MEMBRANE COMPONENT OF TRANSPORTER-RELATED"/>
    <property type="match status" value="1"/>
</dbReference>
<dbReference type="GO" id="GO:0005886">
    <property type="term" value="C:plasma membrane"/>
    <property type="evidence" value="ECO:0007669"/>
    <property type="project" value="UniProtKB-SubCell"/>
</dbReference>
<comment type="caution">
    <text evidence="9">The sequence shown here is derived from an EMBL/GenBank/DDBJ whole genome shotgun (WGS) entry which is preliminary data.</text>
</comment>
<evidence type="ECO:0000256" key="3">
    <source>
        <dbReference type="ARBA" id="ARBA00022692"/>
    </source>
</evidence>
<keyword evidence="10" id="KW-1185">Reference proteome</keyword>
<feature type="transmembrane region" description="Helical" evidence="7">
    <location>
        <begin position="297"/>
        <end position="320"/>
    </location>
</feature>
<evidence type="ECO:0000256" key="2">
    <source>
        <dbReference type="ARBA" id="ARBA00022475"/>
    </source>
</evidence>
<feature type="transmembrane region" description="Helical" evidence="7">
    <location>
        <begin position="332"/>
        <end position="356"/>
    </location>
</feature>
<feature type="transmembrane region" description="Helical" evidence="7">
    <location>
        <begin position="254"/>
        <end position="276"/>
    </location>
</feature>
<feature type="transmembrane region" description="Helical" evidence="7">
    <location>
        <begin position="21"/>
        <end position="40"/>
    </location>
</feature>
<evidence type="ECO:0000256" key="5">
    <source>
        <dbReference type="ARBA" id="ARBA00023136"/>
    </source>
</evidence>
<evidence type="ECO:0000313" key="10">
    <source>
        <dbReference type="Proteomes" id="UP000224915"/>
    </source>
</evidence>
<dbReference type="AlphaFoldDB" id="A0A2A9D3C8"/>
<proteinExistence type="inferred from homology"/>
<protein>
    <submittedName>
        <fullName evidence="9">Putative ABC transport system permease protein</fullName>
    </submittedName>
</protein>
<evidence type="ECO:0000256" key="7">
    <source>
        <dbReference type="SAM" id="Phobius"/>
    </source>
</evidence>
<dbReference type="Pfam" id="PF02687">
    <property type="entry name" value="FtsX"/>
    <property type="match status" value="1"/>
</dbReference>
<keyword evidence="4 7" id="KW-1133">Transmembrane helix</keyword>
<organism evidence="9 10">
    <name type="scientific">Serinibacter salmoneus</name>
    <dbReference type="NCBI Taxonomy" id="556530"/>
    <lineage>
        <taxon>Bacteria</taxon>
        <taxon>Bacillati</taxon>
        <taxon>Actinomycetota</taxon>
        <taxon>Actinomycetes</taxon>
        <taxon>Micrococcales</taxon>
        <taxon>Beutenbergiaceae</taxon>
        <taxon>Serinibacter</taxon>
    </lineage>
</organism>
<sequence>MRPSALLREALTAAWASRIPTLLVSLVVAGMTFAALFTVGRQAAQEAQLLQELAGSSARTLTVTVSRTPGQIPYSSVPLLQELHHAESVIATDLPIDAVNGALGEGSSIAVTTVHGDLDQGIRLIEGRLPGPGEVIIPASSVQRLNLDLPAGYLQSAEGAQWSIVGAFTAQEPYEHLDAMALSAPEADSSTLDGSSLHQVRILADSTHQVRAVQAATLAIIGADPTSIQVDSAAAAADTTQRVTDQFAGFGRSLLLLILGAGAFFVAIVVLADVLIRRRDLGRRRTLGITRSELIALVALRTTAPALSGAVLGTLIAQLTLSAQNHTAPWEFSAATALLATLTATIASLTPATYAAHRDPVAIMRTA</sequence>
<dbReference type="EMBL" id="PDJD01000001">
    <property type="protein sequence ID" value="PFG20755.1"/>
    <property type="molecule type" value="Genomic_DNA"/>
</dbReference>
<keyword evidence="3 7" id="KW-0812">Transmembrane</keyword>
<gene>
    <name evidence="9" type="ORF">ATL40_2367</name>
</gene>
<name>A0A2A9D3C8_9MICO</name>
<comment type="similarity">
    <text evidence="6">Belongs to the ABC-4 integral membrane protein family.</text>
</comment>
<comment type="subcellular location">
    <subcellularLocation>
        <location evidence="1">Cell membrane</location>
        <topology evidence="1">Multi-pass membrane protein</topology>
    </subcellularLocation>
</comment>
<dbReference type="PANTHER" id="PTHR30572:SF4">
    <property type="entry name" value="ABC TRANSPORTER PERMEASE YTRF"/>
    <property type="match status" value="1"/>
</dbReference>
<dbReference type="GO" id="GO:0022857">
    <property type="term" value="F:transmembrane transporter activity"/>
    <property type="evidence" value="ECO:0007669"/>
    <property type="project" value="TreeGrafter"/>
</dbReference>
<dbReference type="InterPro" id="IPR050250">
    <property type="entry name" value="Macrolide_Exporter_MacB"/>
</dbReference>
<reference evidence="9 10" key="1">
    <citation type="submission" date="2017-10" db="EMBL/GenBank/DDBJ databases">
        <title>Sequencing the genomes of 1000 actinobacteria strains.</title>
        <authorList>
            <person name="Klenk H.-P."/>
        </authorList>
    </citation>
    <scope>NUCLEOTIDE SEQUENCE [LARGE SCALE GENOMIC DNA]</scope>
    <source>
        <strain evidence="9 10">DSM 21801</strain>
    </source>
</reference>
<dbReference type="InterPro" id="IPR003838">
    <property type="entry name" value="ABC3_permease_C"/>
</dbReference>
<evidence type="ECO:0000256" key="4">
    <source>
        <dbReference type="ARBA" id="ARBA00022989"/>
    </source>
</evidence>
<evidence type="ECO:0000256" key="1">
    <source>
        <dbReference type="ARBA" id="ARBA00004651"/>
    </source>
</evidence>
<keyword evidence="2" id="KW-1003">Cell membrane</keyword>
<evidence type="ECO:0000256" key="6">
    <source>
        <dbReference type="ARBA" id="ARBA00038076"/>
    </source>
</evidence>
<keyword evidence="5 7" id="KW-0472">Membrane</keyword>
<feature type="domain" description="ABC3 transporter permease C-terminal" evidence="8">
    <location>
        <begin position="254"/>
        <end position="355"/>
    </location>
</feature>
<evidence type="ECO:0000313" key="9">
    <source>
        <dbReference type="EMBL" id="PFG20755.1"/>
    </source>
</evidence>